<dbReference type="OrthoDB" id="5296173at2"/>
<comment type="caution">
    <text evidence="1">The sequence shown here is derived from an EMBL/GenBank/DDBJ whole genome shotgun (WGS) entry which is preliminary data.</text>
</comment>
<evidence type="ECO:0000313" key="1">
    <source>
        <dbReference type="EMBL" id="OFE13639.1"/>
    </source>
</evidence>
<proteinExistence type="predicted"/>
<dbReference type="Proteomes" id="UP000175669">
    <property type="component" value="Unassembled WGS sequence"/>
</dbReference>
<dbReference type="PANTHER" id="PTHR40278:SF1">
    <property type="entry name" value="DNA UTILIZATION PROTEIN HOFN"/>
    <property type="match status" value="1"/>
</dbReference>
<dbReference type="STRING" id="1524254.PHACT_11245"/>
<reference evidence="2" key="1">
    <citation type="submission" date="2016-07" db="EMBL/GenBank/DDBJ databases">
        <authorList>
            <person name="Florea S."/>
            <person name="Webb J.S."/>
            <person name="Jaromczyk J."/>
            <person name="Schardl C.L."/>
        </authorList>
    </citation>
    <scope>NUCLEOTIDE SEQUENCE [LARGE SCALE GENOMIC DNA]</scope>
    <source>
        <strain evidence="2">KCTC 42131</strain>
    </source>
</reference>
<dbReference type="InterPro" id="IPR052534">
    <property type="entry name" value="Extracell_DNA_Util/SecSys_Comp"/>
</dbReference>
<name>A0A1E8CMH8_9GAMM</name>
<dbReference type="EMBL" id="MASR01000001">
    <property type="protein sequence ID" value="OFE13639.1"/>
    <property type="molecule type" value="Genomic_DNA"/>
</dbReference>
<sequence>MMAIHDFPWINLMPWRDARQMRRCRLFVASLTGLMTITLIAVAGAAALGSGLVSGQAQRNARVGAGMTALQQRIGAEKTVFAQHQQRQTINARARQLHAARIQQARLLPGLTTSMPDGVRLDELQYTLSTVELQGTAGSALQVERWRYLLELREDAARAELQLLQLLERQTQTQTQTQDQASAQIYRYRIIVRLSAAGFETGAPGAVP</sequence>
<gene>
    <name evidence="1" type="ORF">PHACT_11245</name>
</gene>
<protein>
    <submittedName>
        <fullName evidence="1">Uncharacterized protein</fullName>
    </submittedName>
</protein>
<dbReference type="PANTHER" id="PTHR40278">
    <property type="entry name" value="DNA UTILIZATION PROTEIN HOFN"/>
    <property type="match status" value="1"/>
</dbReference>
<organism evidence="1 2">
    <name type="scientific">Pseudohongiella acticola</name>
    <dbReference type="NCBI Taxonomy" id="1524254"/>
    <lineage>
        <taxon>Bacteria</taxon>
        <taxon>Pseudomonadati</taxon>
        <taxon>Pseudomonadota</taxon>
        <taxon>Gammaproteobacteria</taxon>
        <taxon>Pseudomonadales</taxon>
        <taxon>Pseudohongiellaceae</taxon>
        <taxon>Pseudohongiella</taxon>
    </lineage>
</organism>
<accession>A0A1E8CMH8</accession>
<evidence type="ECO:0000313" key="2">
    <source>
        <dbReference type="Proteomes" id="UP000175669"/>
    </source>
</evidence>
<dbReference type="AlphaFoldDB" id="A0A1E8CMH8"/>
<keyword evidence="2" id="KW-1185">Reference proteome</keyword>
<dbReference type="RefSeq" id="WP_070117856.1">
    <property type="nucleotide sequence ID" value="NZ_MASR01000001.1"/>
</dbReference>